<keyword evidence="3 5" id="KW-0697">Rotamase</keyword>
<dbReference type="AlphaFoldDB" id="A0A1H7UFZ5"/>
<evidence type="ECO:0000256" key="6">
    <source>
        <dbReference type="RuleBase" id="RU003915"/>
    </source>
</evidence>
<dbReference type="InterPro" id="IPR046357">
    <property type="entry name" value="PPIase_dom_sf"/>
</dbReference>
<dbReference type="Proteomes" id="UP000198953">
    <property type="component" value="Unassembled WGS sequence"/>
</dbReference>
<evidence type="ECO:0000256" key="3">
    <source>
        <dbReference type="ARBA" id="ARBA00023110"/>
    </source>
</evidence>
<keyword evidence="10" id="KW-1185">Reference proteome</keyword>
<evidence type="ECO:0000256" key="5">
    <source>
        <dbReference type="PROSITE-ProRule" id="PRU00277"/>
    </source>
</evidence>
<dbReference type="OrthoDB" id="25996at2"/>
<dbReference type="PANTHER" id="PTHR43811:SF19">
    <property type="entry name" value="39 KDA FK506-BINDING NUCLEAR PROTEIN"/>
    <property type="match status" value="1"/>
</dbReference>
<evidence type="ECO:0000313" key="9">
    <source>
        <dbReference type="EMBL" id="SEL95674.1"/>
    </source>
</evidence>
<evidence type="ECO:0000256" key="4">
    <source>
        <dbReference type="ARBA" id="ARBA00023235"/>
    </source>
</evidence>
<keyword evidence="4 5" id="KW-0413">Isomerase</keyword>
<feature type="chain" id="PRO_5011485818" description="Peptidyl-prolyl cis-trans isomerase" evidence="7">
    <location>
        <begin position="26"/>
        <end position="301"/>
    </location>
</feature>
<dbReference type="SUPFAM" id="SSF54534">
    <property type="entry name" value="FKBP-like"/>
    <property type="match status" value="2"/>
</dbReference>
<dbReference type="InterPro" id="IPR001179">
    <property type="entry name" value="PPIase_FKBP_dom"/>
</dbReference>
<comment type="similarity">
    <text evidence="2 6">Belongs to the FKBP-type PPIase family.</text>
</comment>
<dbReference type="PROSITE" id="PS50059">
    <property type="entry name" value="FKBP_PPIASE"/>
    <property type="match status" value="2"/>
</dbReference>
<dbReference type="Gene3D" id="3.10.50.40">
    <property type="match status" value="2"/>
</dbReference>
<evidence type="ECO:0000259" key="8">
    <source>
        <dbReference type="PROSITE" id="PS50059"/>
    </source>
</evidence>
<proteinExistence type="inferred from homology"/>
<evidence type="ECO:0000256" key="1">
    <source>
        <dbReference type="ARBA" id="ARBA00000971"/>
    </source>
</evidence>
<sequence length="301" mass="30245">MRRLALALPSLALLSALLLSGCTGAAGEEAPRVGGPFGARPSVVFPDGGPPASFRADEPAAGHGPRLRRGDVAIVQYTAHVWDGAGNRLVGSTFTRGAPAAFPLGALLPGLDRALEGRAAGSRVVAVIPPGDGFGARPPDGVGRDETLLYVVDVLAVHPKGASAGGPAGSLAGVRVTGGARPVLTVPRGGPPARFAARVLSRGAGRPVAAGQLVVVQYETVVWGRRAVVGGTWSSGRPEAFRIGEGGVVRAWERALSGVPVGSRVLMVVPPAYGYGAAGDARLGVTGSDTLVVVADVLGAY</sequence>
<feature type="domain" description="PPIase FKBP-type" evidence="8">
    <location>
        <begin position="70"/>
        <end position="158"/>
    </location>
</feature>
<keyword evidence="7" id="KW-0732">Signal</keyword>
<gene>
    <name evidence="9" type="ORF">SAMN05660976_03791</name>
</gene>
<dbReference type="EC" id="5.2.1.8" evidence="6"/>
<dbReference type="PROSITE" id="PS51257">
    <property type="entry name" value="PROKAR_LIPOPROTEIN"/>
    <property type="match status" value="1"/>
</dbReference>
<dbReference type="GO" id="GO:0003755">
    <property type="term" value="F:peptidyl-prolyl cis-trans isomerase activity"/>
    <property type="evidence" value="ECO:0007669"/>
    <property type="project" value="UniProtKB-UniRule"/>
</dbReference>
<accession>A0A1H7UFZ5</accession>
<feature type="domain" description="PPIase FKBP-type" evidence="8">
    <location>
        <begin position="211"/>
        <end position="301"/>
    </location>
</feature>
<reference evidence="9 10" key="1">
    <citation type="submission" date="2016-10" db="EMBL/GenBank/DDBJ databases">
        <authorList>
            <person name="de Groot N.N."/>
        </authorList>
    </citation>
    <scope>NUCLEOTIDE SEQUENCE [LARGE SCALE GENOMIC DNA]</scope>
    <source>
        <strain evidence="9 10">DSM 43357</strain>
    </source>
</reference>
<evidence type="ECO:0000256" key="7">
    <source>
        <dbReference type="SAM" id="SignalP"/>
    </source>
</evidence>
<dbReference type="Pfam" id="PF00254">
    <property type="entry name" value="FKBP_C"/>
    <property type="match status" value="2"/>
</dbReference>
<feature type="signal peptide" evidence="7">
    <location>
        <begin position="1"/>
        <end position="25"/>
    </location>
</feature>
<evidence type="ECO:0000256" key="2">
    <source>
        <dbReference type="ARBA" id="ARBA00006577"/>
    </source>
</evidence>
<dbReference type="EMBL" id="FOBF01000008">
    <property type="protein sequence ID" value="SEL95674.1"/>
    <property type="molecule type" value="Genomic_DNA"/>
</dbReference>
<protein>
    <recommendedName>
        <fullName evidence="6">Peptidyl-prolyl cis-trans isomerase</fullName>
        <ecNumber evidence="6">5.2.1.8</ecNumber>
    </recommendedName>
</protein>
<organism evidence="9 10">
    <name type="scientific">Nonomuraea pusilla</name>
    <dbReference type="NCBI Taxonomy" id="46177"/>
    <lineage>
        <taxon>Bacteria</taxon>
        <taxon>Bacillati</taxon>
        <taxon>Actinomycetota</taxon>
        <taxon>Actinomycetes</taxon>
        <taxon>Streptosporangiales</taxon>
        <taxon>Streptosporangiaceae</taxon>
        <taxon>Nonomuraea</taxon>
    </lineage>
</organism>
<dbReference type="STRING" id="46177.SAMN05660976_03791"/>
<comment type="catalytic activity">
    <reaction evidence="1 5 6">
        <text>[protein]-peptidylproline (omega=180) = [protein]-peptidylproline (omega=0)</text>
        <dbReference type="Rhea" id="RHEA:16237"/>
        <dbReference type="Rhea" id="RHEA-COMP:10747"/>
        <dbReference type="Rhea" id="RHEA-COMP:10748"/>
        <dbReference type="ChEBI" id="CHEBI:83833"/>
        <dbReference type="ChEBI" id="CHEBI:83834"/>
        <dbReference type="EC" id="5.2.1.8"/>
    </reaction>
</comment>
<dbReference type="RefSeq" id="WP_091101830.1">
    <property type="nucleotide sequence ID" value="NZ_FOBF01000008.1"/>
</dbReference>
<evidence type="ECO:0000313" key="10">
    <source>
        <dbReference type="Proteomes" id="UP000198953"/>
    </source>
</evidence>
<dbReference type="PANTHER" id="PTHR43811">
    <property type="entry name" value="FKBP-TYPE PEPTIDYL-PROLYL CIS-TRANS ISOMERASE FKPA"/>
    <property type="match status" value="1"/>
</dbReference>
<name>A0A1H7UFZ5_9ACTN</name>